<dbReference type="InterPro" id="IPR033464">
    <property type="entry name" value="CSN8_PSD8_EIF3K"/>
</dbReference>
<evidence type="ECO:0000313" key="10">
    <source>
        <dbReference type="Proteomes" id="UP000195871"/>
    </source>
</evidence>
<dbReference type="OrthoDB" id="8775810at2759"/>
<dbReference type="Gene3D" id="1.25.40.990">
    <property type="match status" value="1"/>
</dbReference>
<dbReference type="Proteomes" id="UP000189274">
    <property type="component" value="Unassembled WGS sequence"/>
</dbReference>
<evidence type="ECO:0000256" key="1">
    <source>
        <dbReference type="ARBA" id="ARBA00009627"/>
    </source>
</evidence>
<dbReference type="GO" id="GO:0043161">
    <property type="term" value="P:proteasome-mediated ubiquitin-dependent protein catabolic process"/>
    <property type="evidence" value="ECO:0007669"/>
    <property type="project" value="EnsemblFungi"/>
</dbReference>
<reference evidence="5" key="2">
    <citation type="submission" date="2014-08" db="EMBL/GenBank/DDBJ databases">
        <title>Exploiting Issatchenkia orientalis SD108 for Succinic Acid Production.</title>
        <authorList>
            <person name="Xiao H."/>
            <person name="Shao Z."/>
            <person name="Jiang Y."/>
            <person name="Dole S."/>
            <person name="Zhao H."/>
        </authorList>
    </citation>
    <scope>NUCLEOTIDE SEQUENCE [LARGE SCALE GENOMIC DNA]</scope>
    <source>
        <strain evidence="5">SD108</strain>
    </source>
</reference>
<keyword evidence="2" id="KW-0647">Proteasome</keyword>
<dbReference type="VEuPathDB" id="FungiDB:C5L36_0C05480"/>
<evidence type="ECO:0000313" key="7">
    <source>
        <dbReference type="EMBL" id="OUT24175.1"/>
    </source>
</evidence>
<gene>
    <name evidence="6" type="ORF">BOH78_2778</name>
    <name evidence="4" type="ORF">C5L36_0C05480</name>
    <name evidence="7" type="ORF">CAS74_000559</name>
    <name evidence="5" type="ORF">JL09_g3453</name>
</gene>
<keyword evidence="11" id="KW-1185">Reference proteome</keyword>
<evidence type="ECO:0000313" key="8">
    <source>
        <dbReference type="Proteomes" id="UP000029867"/>
    </source>
</evidence>
<dbReference type="STRING" id="4909.A0A099NXY7"/>
<dbReference type="AlphaFoldDB" id="A0A099NXY7"/>
<accession>A0A099NXY7</accession>
<dbReference type="InterPro" id="IPR006746">
    <property type="entry name" value="26S_Psome_Rpn12"/>
</dbReference>
<feature type="domain" description="PCI" evidence="3">
    <location>
        <begin position="67"/>
        <end position="251"/>
    </location>
</feature>
<dbReference type="eggNOG" id="KOG3151">
    <property type="taxonomic scope" value="Eukaryota"/>
</dbReference>
<evidence type="ECO:0000313" key="5">
    <source>
        <dbReference type="EMBL" id="KGK37430.1"/>
    </source>
</evidence>
<comment type="similarity">
    <text evidence="1">Belongs to the proteasome subunit S14 family.</text>
</comment>
<reference evidence="9" key="3">
    <citation type="journal article" date="2017" name="Genome Announc.">
        <title>Genome sequences of Cyberlindnera fabianii 65, Pichia kudriavzevii 129, and Saccharomyces cerevisiae 131 isolated from fermented masau fruits in Zimbabwe.</title>
        <authorList>
            <person name="van Rijswijck I.M.H."/>
            <person name="Derks M.F.L."/>
            <person name="Abee T."/>
            <person name="de Ridder D."/>
            <person name="Smid E.J."/>
        </authorList>
    </citation>
    <scope>NUCLEOTIDE SEQUENCE [LARGE SCALE GENOMIC DNA]</scope>
    <source>
        <strain evidence="9">129</strain>
    </source>
</reference>
<dbReference type="Proteomes" id="UP000195871">
    <property type="component" value="Unassembled WGS sequence"/>
</dbReference>
<evidence type="ECO:0000256" key="2">
    <source>
        <dbReference type="ARBA" id="ARBA00022942"/>
    </source>
</evidence>
<reference evidence="4 11" key="6">
    <citation type="submission" date="2018-06" db="EMBL/GenBank/DDBJ databases">
        <title>Population genomics shows no distinction between pathogenic Candida krusei and environmental Pichia kudriavzevii: One species, four names.</title>
        <authorList>
            <person name="Douglass A.P."/>
            <person name="Offei B."/>
            <person name="Braun-Galleani S."/>
            <person name="Coughlan A.Y."/>
            <person name="Martos A."/>
            <person name="Ortiz-Merino R.A."/>
            <person name="Byrne K.P."/>
            <person name="Wolfe K.H."/>
        </authorList>
    </citation>
    <scope>NUCLEOTIDE SEQUENCE [LARGE SCALE GENOMIC DNA]</scope>
    <source>
        <strain evidence="4 11">CBS573</strain>
    </source>
</reference>
<dbReference type="GO" id="GO:0005829">
    <property type="term" value="C:cytosol"/>
    <property type="evidence" value="ECO:0007669"/>
    <property type="project" value="TreeGrafter"/>
</dbReference>
<dbReference type="GO" id="GO:0034515">
    <property type="term" value="C:proteasome storage granule"/>
    <property type="evidence" value="ECO:0007669"/>
    <property type="project" value="EnsemblFungi"/>
</dbReference>
<dbReference type="EMBL" id="CP028775">
    <property type="protein sequence ID" value="AWU76617.1"/>
    <property type="molecule type" value="Genomic_DNA"/>
</dbReference>
<dbReference type="PANTHER" id="PTHR12387">
    <property type="entry name" value="26S PROTEASOME NON-ATPASE REGULATORY SUBUNIT 8"/>
    <property type="match status" value="1"/>
</dbReference>
<dbReference type="EMBL" id="NHMM01000001">
    <property type="protein sequence ID" value="OUT24175.1"/>
    <property type="molecule type" value="Genomic_DNA"/>
</dbReference>
<evidence type="ECO:0000259" key="3">
    <source>
        <dbReference type="PROSITE" id="PS50250"/>
    </source>
</evidence>
<evidence type="ECO:0000313" key="9">
    <source>
        <dbReference type="Proteomes" id="UP000189274"/>
    </source>
</evidence>
<name>A0A099NXY7_PICKU</name>
<protein>
    <recommendedName>
        <fullName evidence="3">PCI domain-containing protein</fullName>
    </recommendedName>
</protein>
<dbReference type="EMBL" id="JQFK01000037">
    <property type="protein sequence ID" value="KGK37430.1"/>
    <property type="molecule type" value="Genomic_DNA"/>
</dbReference>
<organism evidence="5 8">
    <name type="scientific">Pichia kudriavzevii</name>
    <name type="common">Yeast</name>
    <name type="synonym">Issatchenkia orientalis</name>
    <dbReference type="NCBI Taxonomy" id="4909"/>
    <lineage>
        <taxon>Eukaryota</taxon>
        <taxon>Fungi</taxon>
        <taxon>Dikarya</taxon>
        <taxon>Ascomycota</taxon>
        <taxon>Saccharomycotina</taxon>
        <taxon>Pichiomycetes</taxon>
        <taxon>Pichiales</taxon>
        <taxon>Pichiaceae</taxon>
        <taxon>Pichia</taxon>
    </lineage>
</organism>
<proteinExistence type="inferred from homology"/>
<evidence type="ECO:0000313" key="4">
    <source>
        <dbReference type="EMBL" id="AWU76617.1"/>
    </source>
</evidence>
<dbReference type="Proteomes" id="UP000029867">
    <property type="component" value="Unassembled WGS sequence"/>
</dbReference>
<evidence type="ECO:0000313" key="6">
    <source>
        <dbReference type="EMBL" id="ONH73848.1"/>
    </source>
</evidence>
<dbReference type="HOGENOM" id="CLU_046003_1_0_1"/>
<dbReference type="InterPro" id="IPR000717">
    <property type="entry name" value="PCI_dom"/>
</dbReference>
<dbReference type="GO" id="GO:0005634">
    <property type="term" value="C:nucleus"/>
    <property type="evidence" value="ECO:0007669"/>
    <property type="project" value="TreeGrafter"/>
</dbReference>
<dbReference type="PROSITE" id="PS50250">
    <property type="entry name" value="PCI"/>
    <property type="match status" value="1"/>
</dbReference>
<sequence length="273" mass="32152">MTLDQLISKLTQEFTNENYETCFQLLTPLKIQLIEHNLLVPSIQTSINPNDLKITRQVLEIGALVSINLLKMQEFSNCITLLKPFYESSTLNDEASQKNKLLSLYLLLLLTQDDLALFHIELEKFQNYNMNVDDLENDEFLSIPIKFEKWIIDGDFNKIHETLVSKHKFPCKEFNIFEDELLNSMRLNIANNLETVYRQLPIENLRILLFLKEISQVHEFVENFNWKLVNGVVYFEKQNKTVLDETNQIDEINDEKSIIRNSLIYATEMERII</sequence>
<dbReference type="EMBL" id="MQVM01000012">
    <property type="protein sequence ID" value="ONH73848.1"/>
    <property type="molecule type" value="Genomic_DNA"/>
</dbReference>
<reference evidence="7 10" key="5">
    <citation type="submission" date="2017-05" db="EMBL/GenBank/DDBJ databases">
        <title>The Genome Sequence of Candida krusei Ckrusei653.</title>
        <authorList>
            <person name="Cuomo C."/>
            <person name="Forche A."/>
            <person name="Young S."/>
            <person name="Abouelleil A."/>
            <person name="Cao P."/>
            <person name="Chapman S."/>
            <person name="Cusick C."/>
            <person name="Shea T."/>
            <person name="Nusbaum C."/>
            <person name="Birren B."/>
        </authorList>
    </citation>
    <scope>NUCLEOTIDE SEQUENCE [LARGE SCALE GENOMIC DNA]</scope>
    <source>
        <strain evidence="7 10">Ckrusei653</strain>
    </source>
</reference>
<reference evidence="8" key="1">
    <citation type="journal article" date="2014" name="Microb. Cell Fact.">
        <title>Exploiting Issatchenkia orientalis SD108 for succinic acid production.</title>
        <authorList>
            <person name="Xiao H."/>
            <person name="Shao Z."/>
            <person name="Jiang Y."/>
            <person name="Dole S."/>
            <person name="Zhao H."/>
        </authorList>
    </citation>
    <scope>NUCLEOTIDE SEQUENCE [LARGE SCALE GENOMIC DNA]</scope>
    <source>
        <strain evidence="8">SD108</strain>
    </source>
</reference>
<evidence type="ECO:0000313" key="11">
    <source>
        <dbReference type="Proteomes" id="UP000249293"/>
    </source>
</evidence>
<dbReference type="PANTHER" id="PTHR12387:SF0">
    <property type="entry name" value="26S PROTEASOME NON-ATPASE REGULATORY SUBUNIT 8"/>
    <property type="match status" value="1"/>
</dbReference>
<dbReference type="Pfam" id="PF10075">
    <property type="entry name" value="CSN8_PSD8_EIF3K"/>
    <property type="match status" value="1"/>
</dbReference>
<dbReference type="Proteomes" id="UP000249293">
    <property type="component" value="Chromosome 3"/>
</dbReference>
<dbReference type="GO" id="GO:0008541">
    <property type="term" value="C:proteasome regulatory particle, lid subcomplex"/>
    <property type="evidence" value="ECO:0007669"/>
    <property type="project" value="EnsemblFungi"/>
</dbReference>
<reference evidence="6" key="4">
    <citation type="submission" date="2017-01" db="EMBL/GenBank/DDBJ databases">
        <authorList>
            <person name="Mah S.A."/>
            <person name="Swanson W.J."/>
            <person name="Moy G.W."/>
            <person name="Vacquier V.D."/>
        </authorList>
    </citation>
    <scope>NUCLEOTIDE SEQUENCE [LARGE SCALE GENOMIC DNA]</scope>
    <source>
        <strain evidence="6">129</strain>
    </source>
</reference>